<dbReference type="InterPro" id="IPR028212">
    <property type="entry name" value="GHL6"/>
</dbReference>
<dbReference type="SUPFAM" id="SSF52317">
    <property type="entry name" value="Class I glutamine amidotransferase-like"/>
    <property type="match status" value="1"/>
</dbReference>
<organism evidence="2 3">
    <name type="scientific">Paenibacillus oceani</name>
    <dbReference type="NCBI Taxonomy" id="2772510"/>
    <lineage>
        <taxon>Bacteria</taxon>
        <taxon>Bacillati</taxon>
        <taxon>Bacillota</taxon>
        <taxon>Bacilli</taxon>
        <taxon>Bacillales</taxon>
        <taxon>Paenibacillaceae</taxon>
        <taxon>Paenibacillus</taxon>
    </lineage>
</organism>
<dbReference type="CDD" id="cd03143">
    <property type="entry name" value="A4_beta-galactosidase_middle_domain"/>
    <property type="match status" value="1"/>
</dbReference>
<dbReference type="Pfam" id="PF08532">
    <property type="entry name" value="Glyco_hydro_42M"/>
    <property type="match status" value="1"/>
</dbReference>
<dbReference type="Gene3D" id="3.40.50.880">
    <property type="match status" value="1"/>
</dbReference>
<dbReference type="InterPro" id="IPR029062">
    <property type="entry name" value="Class_I_gatase-like"/>
</dbReference>
<gene>
    <name evidence="2" type="ORF">IDH45_11125</name>
</gene>
<accession>A0A927GZD5</accession>
<name>A0A927GZD5_9BACL</name>
<dbReference type="PANTHER" id="PTHR36447:SF1">
    <property type="entry name" value="BETA-GALACTOSIDASE GANA"/>
    <property type="match status" value="1"/>
</dbReference>
<sequence>MNLQKMPWYQSSFRRCLIDMHIPDWDERFLSELDPQAYVDLMTLARVDTAMIYADSCLGICYWPTPIGHMHGGIRGRDMLGEIVAGCRERGINAIVYDNFWSKWAYDNYPEWRFISDEGKGTADYLWTKGRYGVCCFNTPYRGFMLAQIEDLCDRYAFDGMWIDMIFWPYSPCHCPGCKRRYREETGAELPLKADWADPGWVRFQRTREAWLAEFIGELAAVVRRKRPGASFGHQFSAWSTGWRTGMTNAAFRNSDYASGDFYGDALHQSFTCKALYELSENKPFEFMTSRCPDLSDHTTTKPAELLRAQMFSALAHQGAFLFIDAIDPSGTLDRRVYEMMGRLYKELEPFEPFLDHNAEFCYDAAIYMNFESAIEPYDGEDSYMNRATSAAKSLSDANIPYGVLTKKNLRQLAQCQIVILPNVLMLDQEETEAFTRYVQNGGSLYASKRTSLMDKDGVRLGNFQLSELFGVSWKGETEETVTYIAPSPDSTCSLQPFNAAYPAMLRGTQLLVEPSKDTRLEATITLPYVDPQRVDAFASAISNPPGKPTSWPAITRRRYGQGQVVYAAGDIESSPHQGQRELFASLIRSLRSKPFHYESDAPKCVEITLFHDAHLNRYRLHLLNFQQQLPNIPVHGIGIQLHIGAKRPLRLRTVPDGQPIGFTAGDGAVSFTAPKLDTFLMLLLEYSTETGTIPAAIAQSHPSADAAP</sequence>
<keyword evidence="3" id="KW-1185">Reference proteome</keyword>
<dbReference type="InterPro" id="IPR003476">
    <property type="entry name" value="Glyco_hydro_42"/>
</dbReference>
<dbReference type="InterPro" id="IPR013738">
    <property type="entry name" value="Beta_galactosidase_Trimer"/>
</dbReference>
<dbReference type="GO" id="GO:0004565">
    <property type="term" value="F:beta-galactosidase activity"/>
    <property type="evidence" value="ECO:0007669"/>
    <property type="project" value="InterPro"/>
</dbReference>
<evidence type="ECO:0000313" key="2">
    <source>
        <dbReference type="EMBL" id="MBD2862535.1"/>
    </source>
</evidence>
<evidence type="ECO:0000313" key="3">
    <source>
        <dbReference type="Proteomes" id="UP000639396"/>
    </source>
</evidence>
<dbReference type="AlphaFoldDB" id="A0A927GZD5"/>
<dbReference type="Gene3D" id="3.20.20.80">
    <property type="entry name" value="Glycosidases"/>
    <property type="match status" value="1"/>
</dbReference>
<dbReference type="GO" id="GO:0005975">
    <property type="term" value="P:carbohydrate metabolic process"/>
    <property type="evidence" value="ECO:0007669"/>
    <property type="project" value="InterPro"/>
</dbReference>
<dbReference type="SUPFAM" id="SSF51445">
    <property type="entry name" value="(Trans)glycosidases"/>
    <property type="match status" value="1"/>
</dbReference>
<reference evidence="2" key="1">
    <citation type="submission" date="2020-09" db="EMBL/GenBank/DDBJ databases">
        <title>A novel bacterium of genus Paenibacillus, isolated from South China Sea.</title>
        <authorList>
            <person name="Huang H."/>
            <person name="Mo K."/>
            <person name="Hu Y."/>
        </authorList>
    </citation>
    <scope>NUCLEOTIDE SEQUENCE</scope>
    <source>
        <strain evidence="2">IB182363</strain>
    </source>
</reference>
<dbReference type="PANTHER" id="PTHR36447">
    <property type="entry name" value="BETA-GALACTOSIDASE GANA"/>
    <property type="match status" value="1"/>
</dbReference>
<dbReference type="RefSeq" id="WP_190927542.1">
    <property type="nucleotide sequence ID" value="NZ_JACXJA010000013.1"/>
</dbReference>
<evidence type="ECO:0000259" key="1">
    <source>
        <dbReference type="Pfam" id="PF08532"/>
    </source>
</evidence>
<proteinExistence type="predicted"/>
<dbReference type="EMBL" id="JACXJA010000013">
    <property type="protein sequence ID" value="MBD2862535.1"/>
    <property type="molecule type" value="Genomic_DNA"/>
</dbReference>
<dbReference type="Pfam" id="PF14871">
    <property type="entry name" value="GHL6"/>
    <property type="match status" value="1"/>
</dbReference>
<dbReference type="InterPro" id="IPR017853">
    <property type="entry name" value="GH"/>
</dbReference>
<comment type="caution">
    <text evidence="2">The sequence shown here is derived from an EMBL/GenBank/DDBJ whole genome shotgun (WGS) entry which is preliminary data.</text>
</comment>
<protein>
    <submittedName>
        <fullName evidence="2">Beta-galactosidase trimerization domain-containing protein</fullName>
    </submittedName>
</protein>
<feature type="domain" description="Beta-galactosidase trimerisation" evidence="1">
    <location>
        <begin position="370"/>
        <end position="589"/>
    </location>
</feature>
<dbReference type="Proteomes" id="UP000639396">
    <property type="component" value="Unassembled WGS sequence"/>
</dbReference>